<dbReference type="PANTHER" id="PTHR43791">
    <property type="entry name" value="PERMEASE-RELATED"/>
    <property type="match status" value="1"/>
</dbReference>
<comment type="caution">
    <text evidence="6">The sequence shown here is derived from an EMBL/GenBank/DDBJ whole genome shotgun (WGS) entry which is preliminary data.</text>
</comment>
<evidence type="ECO:0000256" key="2">
    <source>
        <dbReference type="ARBA" id="ARBA00022448"/>
    </source>
</evidence>
<gene>
    <name evidence="6" type="ORF">N7450_005639</name>
</gene>
<keyword evidence="4" id="KW-1133">Transmembrane helix</keyword>
<evidence type="ECO:0000313" key="7">
    <source>
        <dbReference type="Proteomes" id="UP001216150"/>
    </source>
</evidence>
<dbReference type="Gene3D" id="1.20.1250.20">
    <property type="entry name" value="MFS general substrate transporter like domains"/>
    <property type="match status" value="1"/>
</dbReference>
<organism evidence="6 7">
    <name type="scientific">Penicillium hetheringtonii</name>
    <dbReference type="NCBI Taxonomy" id="911720"/>
    <lineage>
        <taxon>Eukaryota</taxon>
        <taxon>Fungi</taxon>
        <taxon>Dikarya</taxon>
        <taxon>Ascomycota</taxon>
        <taxon>Pezizomycotina</taxon>
        <taxon>Eurotiomycetes</taxon>
        <taxon>Eurotiomycetidae</taxon>
        <taxon>Eurotiales</taxon>
        <taxon>Aspergillaceae</taxon>
        <taxon>Penicillium</taxon>
    </lineage>
</organism>
<dbReference type="EMBL" id="JAQJAC010000004">
    <property type="protein sequence ID" value="KAJ5585852.1"/>
    <property type="molecule type" value="Genomic_DNA"/>
</dbReference>
<evidence type="ECO:0000256" key="5">
    <source>
        <dbReference type="ARBA" id="ARBA00023136"/>
    </source>
</evidence>
<protein>
    <submittedName>
        <fullName evidence="6">Uncharacterized protein</fullName>
    </submittedName>
</protein>
<evidence type="ECO:0000256" key="1">
    <source>
        <dbReference type="ARBA" id="ARBA00004141"/>
    </source>
</evidence>
<keyword evidence="7" id="KW-1185">Reference proteome</keyword>
<keyword evidence="5" id="KW-0472">Membrane</keyword>
<dbReference type="SUPFAM" id="SSF103473">
    <property type="entry name" value="MFS general substrate transporter"/>
    <property type="match status" value="1"/>
</dbReference>
<dbReference type="GO" id="GO:0022857">
    <property type="term" value="F:transmembrane transporter activity"/>
    <property type="evidence" value="ECO:0007669"/>
    <property type="project" value="TreeGrafter"/>
</dbReference>
<dbReference type="Proteomes" id="UP001216150">
    <property type="component" value="Unassembled WGS sequence"/>
</dbReference>
<accession>A0AAD6DIV5</accession>
<name>A0AAD6DIV5_9EURO</name>
<proteinExistence type="predicted"/>
<dbReference type="PANTHER" id="PTHR43791:SF92">
    <property type="entry name" value="AGL026WP"/>
    <property type="match status" value="1"/>
</dbReference>
<keyword evidence="2" id="KW-0813">Transport</keyword>
<dbReference type="GO" id="GO:0016020">
    <property type="term" value="C:membrane"/>
    <property type="evidence" value="ECO:0007669"/>
    <property type="project" value="UniProtKB-SubCell"/>
</dbReference>
<evidence type="ECO:0000256" key="4">
    <source>
        <dbReference type="ARBA" id="ARBA00022989"/>
    </source>
</evidence>
<evidence type="ECO:0000313" key="6">
    <source>
        <dbReference type="EMBL" id="KAJ5585852.1"/>
    </source>
</evidence>
<evidence type="ECO:0000256" key="3">
    <source>
        <dbReference type="ARBA" id="ARBA00022692"/>
    </source>
</evidence>
<reference evidence="6 7" key="1">
    <citation type="journal article" date="2023" name="IMA Fungus">
        <title>Comparative genomic study of the Penicillium genus elucidates a diverse pangenome and 15 lateral gene transfer events.</title>
        <authorList>
            <person name="Petersen C."/>
            <person name="Sorensen T."/>
            <person name="Nielsen M.R."/>
            <person name="Sondergaard T.E."/>
            <person name="Sorensen J.L."/>
            <person name="Fitzpatrick D.A."/>
            <person name="Frisvad J.C."/>
            <person name="Nielsen K.L."/>
        </authorList>
    </citation>
    <scope>NUCLEOTIDE SEQUENCE [LARGE SCALE GENOMIC DNA]</scope>
    <source>
        <strain evidence="6 7">IBT 29057</strain>
    </source>
</reference>
<keyword evidence="3" id="KW-0812">Transmembrane</keyword>
<sequence length="107" mass="12006">MTKNDQDGAEIEYAADDRVKSVDGIPSIQIPASLAALSNTEFERIKHRATLKLDARIMPCMVLMYIMNYLDRQNIAAAKLADIEKDLKMTDVQYQTCVSILFVGYSS</sequence>
<dbReference type="AlphaFoldDB" id="A0AAD6DIV5"/>
<comment type="subcellular location">
    <subcellularLocation>
        <location evidence="1">Membrane</location>
        <topology evidence="1">Multi-pass membrane protein</topology>
    </subcellularLocation>
</comment>
<dbReference type="InterPro" id="IPR036259">
    <property type="entry name" value="MFS_trans_sf"/>
</dbReference>